<dbReference type="InterPro" id="IPR050389">
    <property type="entry name" value="LysR-type_TF"/>
</dbReference>
<dbReference type="InterPro" id="IPR005119">
    <property type="entry name" value="LysR_subst-bd"/>
</dbReference>
<dbReference type="PANTHER" id="PTHR30118">
    <property type="entry name" value="HTH-TYPE TRANSCRIPTIONAL REGULATOR LEUO-RELATED"/>
    <property type="match status" value="1"/>
</dbReference>
<gene>
    <name evidence="7" type="ORF">I2H38_20585</name>
</gene>
<dbReference type="InterPro" id="IPR036390">
    <property type="entry name" value="WH_DNA-bd_sf"/>
</dbReference>
<dbReference type="PANTHER" id="PTHR30118:SF15">
    <property type="entry name" value="TRANSCRIPTIONAL REGULATORY PROTEIN"/>
    <property type="match status" value="1"/>
</dbReference>
<dbReference type="AlphaFoldDB" id="A0A931BRT4"/>
<dbReference type="InterPro" id="IPR036388">
    <property type="entry name" value="WH-like_DNA-bd_sf"/>
</dbReference>
<dbReference type="Pfam" id="PF00126">
    <property type="entry name" value="HTH_1"/>
    <property type="match status" value="1"/>
</dbReference>
<comment type="similarity">
    <text evidence="1">Belongs to the LysR transcriptional regulatory family.</text>
</comment>
<dbReference type="Proteomes" id="UP000599312">
    <property type="component" value="Unassembled WGS sequence"/>
</dbReference>
<keyword evidence="5" id="KW-0804">Transcription</keyword>
<dbReference type="EMBL" id="JADQDO010000024">
    <property type="protein sequence ID" value="MBF9235751.1"/>
    <property type="molecule type" value="Genomic_DNA"/>
</dbReference>
<keyword evidence="2" id="KW-0536">Nodulation</keyword>
<accession>A0A931BRT4</accession>
<keyword evidence="4" id="KW-0238">DNA-binding</keyword>
<evidence type="ECO:0000256" key="4">
    <source>
        <dbReference type="ARBA" id="ARBA00023125"/>
    </source>
</evidence>
<sequence length="311" mass="33815">MQKINLIDISRLDLNLAVTFLAIWQERSVSKAAVRLSLSQSAVSAALTRLREAAGDPLFVRMRGGMEPTPRAIDMANKMEDGVALIRGAFLLDRNFDPARSDRHFSFGMSDDFELAVGPTISRRLQAEAPGISIVFRQTNRHTVEQMLDAGEIDLAITSGAPQRSWLVQDHVSESGYACLLDPRRCKVSLPLSLEDYLALPHVLVSYSGRDGIVDTGLKSIGRMRRVHTALTHFSALPSFLMAMEAVATLPAHAAASLAIASSLEVSPVPIDLGRYPVSIVSRRASAADSGIEWMTRLVREALLAVPLTTG</sequence>
<dbReference type="Gene3D" id="1.10.10.10">
    <property type="entry name" value="Winged helix-like DNA-binding domain superfamily/Winged helix DNA-binding domain"/>
    <property type="match status" value="1"/>
</dbReference>
<dbReference type="InterPro" id="IPR000847">
    <property type="entry name" value="LysR_HTH_N"/>
</dbReference>
<evidence type="ECO:0000256" key="3">
    <source>
        <dbReference type="ARBA" id="ARBA00023015"/>
    </source>
</evidence>
<dbReference type="Gene3D" id="3.40.190.10">
    <property type="entry name" value="Periplasmic binding protein-like II"/>
    <property type="match status" value="2"/>
</dbReference>
<dbReference type="PROSITE" id="PS50931">
    <property type="entry name" value="HTH_LYSR"/>
    <property type="match status" value="1"/>
</dbReference>
<evidence type="ECO:0000313" key="8">
    <source>
        <dbReference type="Proteomes" id="UP000599312"/>
    </source>
</evidence>
<dbReference type="PRINTS" id="PR00039">
    <property type="entry name" value="HTHLYSR"/>
</dbReference>
<evidence type="ECO:0000256" key="2">
    <source>
        <dbReference type="ARBA" id="ARBA00022458"/>
    </source>
</evidence>
<proteinExistence type="inferred from homology"/>
<evidence type="ECO:0000256" key="1">
    <source>
        <dbReference type="ARBA" id="ARBA00009437"/>
    </source>
</evidence>
<evidence type="ECO:0000256" key="5">
    <source>
        <dbReference type="ARBA" id="ARBA00023163"/>
    </source>
</evidence>
<reference evidence="7" key="1">
    <citation type="submission" date="2020-11" db="EMBL/GenBank/DDBJ databases">
        <authorList>
            <person name="Kim M.K."/>
        </authorList>
    </citation>
    <scope>NUCLEOTIDE SEQUENCE</scope>
    <source>
        <strain evidence="7">BT350</strain>
    </source>
</reference>
<organism evidence="7 8">
    <name type="scientific">Microvirga alba</name>
    <dbReference type="NCBI Taxonomy" id="2791025"/>
    <lineage>
        <taxon>Bacteria</taxon>
        <taxon>Pseudomonadati</taxon>
        <taxon>Pseudomonadota</taxon>
        <taxon>Alphaproteobacteria</taxon>
        <taxon>Hyphomicrobiales</taxon>
        <taxon>Methylobacteriaceae</taxon>
        <taxon>Microvirga</taxon>
    </lineage>
</organism>
<dbReference type="SUPFAM" id="SSF46785">
    <property type="entry name" value="Winged helix' DNA-binding domain"/>
    <property type="match status" value="1"/>
</dbReference>
<evidence type="ECO:0000259" key="6">
    <source>
        <dbReference type="PROSITE" id="PS50931"/>
    </source>
</evidence>
<name>A0A931BRT4_9HYPH</name>
<dbReference type="RefSeq" id="WP_196273743.1">
    <property type="nucleotide sequence ID" value="NZ_JADQDO010000024.1"/>
</dbReference>
<keyword evidence="3" id="KW-0805">Transcription regulation</keyword>
<keyword evidence="8" id="KW-1185">Reference proteome</keyword>
<comment type="caution">
    <text evidence="7">The sequence shown here is derived from an EMBL/GenBank/DDBJ whole genome shotgun (WGS) entry which is preliminary data.</text>
</comment>
<evidence type="ECO:0000313" key="7">
    <source>
        <dbReference type="EMBL" id="MBF9235751.1"/>
    </source>
</evidence>
<feature type="domain" description="HTH lysR-type" evidence="6">
    <location>
        <begin position="12"/>
        <end position="69"/>
    </location>
</feature>
<dbReference type="Pfam" id="PF03466">
    <property type="entry name" value="LysR_substrate"/>
    <property type="match status" value="1"/>
</dbReference>
<dbReference type="SUPFAM" id="SSF53850">
    <property type="entry name" value="Periplasmic binding protein-like II"/>
    <property type="match status" value="1"/>
</dbReference>
<dbReference type="GO" id="GO:0003700">
    <property type="term" value="F:DNA-binding transcription factor activity"/>
    <property type="evidence" value="ECO:0007669"/>
    <property type="project" value="InterPro"/>
</dbReference>
<protein>
    <submittedName>
        <fullName evidence="7">LysR family transcriptional regulator</fullName>
    </submittedName>
</protein>
<dbReference type="GO" id="GO:0003677">
    <property type="term" value="F:DNA binding"/>
    <property type="evidence" value="ECO:0007669"/>
    <property type="project" value="UniProtKB-KW"/>
</dbReference>